<dbReference type="PANTHER" id="PTHR35814:SF1">
    <property type="entry name" value="GLUTATHIONE S-TRANSFERASE-RELATED"/>
    <property type="match status" value="1"/>
</dbReference>
<dbReference type="Gene3D" id="1.20.120.550">
    <property type="entry name" value="Membrane associated eicosanoid/glutathione metabolism-like domain"/>
    <property type="match status" value="1"/>
</dbReference>
<feature type="transmembrane region" description="Helical" evidence="5">
    <location>
        <begin position="12"/>
        <end position="29"/>
    </location>
</feature>
<keyword evidence="2 5" id="KW-0812">Transmembrane</keyword>
<dbReference type="PANTHER" id="PTHR35814">
    <property type="match status" value="1"/>
</dbReference>
<evidence type="ECO:0000256" key="2">
    <source>
        <dbReference type="ARBA" id="ARBA00022692"/>
    </source>
</evidence>
<evidence type="ECO:0000256" key="5">
    <source>
        <dbReference type="SAM" id="Phobius"/>
    </source>
</evidence>
<organism evidence="6">
    <name type="scientific">hydrothermal vent metagenome</name>
    <dbReference type="NCBI Taxonomy" id="652676"/>
    <lineage>
        <taxon>unclassified sequences</taxon>
        <taxon>metagenomes</taxon>
        <taxon>ecological metagenomes</taxon>
    </lineage>
</organism>
<evidence type="ECO:0000256" key="3">
    <source>
        <dbReference type="ARBA" id="ARBA00022989"/>
    </source>
</evidence>
<dbReference type="EMBL" id="UOEE01000298">
    <property type="protein sequence ID" value="VAW00579.1"/>
    <property type="molecule type" value="Genomic_DNA"/>
</dbReference>
<feature type="transmembrane region" description="Helical" evidence="5">
    <location>
        <begin position="110"/>
        <end position="132"/>
    </location>
</feature>
<dbReference type="Pfam" id="PF01124">
    <property type="entry name" value="MAPEG"/>
    <property type="match status" value="1"/>
</dbReference>
<dbReference type="GO" id="GO:0016020">
    <property type="term" value="C:membrane"/>
    <property type="evidence" value="ECO:0007669"/>
    <property type="project" value="UniProtKB-SubCell"/>
</dbReference>
<dbReference type="InterPro" id="IPR023352">
    <property type="entry name" value="MAPEG-like_dom_sf"/>
</dbReference>
<reference evidence="6" key="1">
    <citation type="submission" date="2018-06" db="EMBL/GenBank/DDBJ databases">
        <authorList>
            <person name="Zhirakovskaya E."/>
        </authorList>
    </citation>
    <scope>NUCLEOTIDE SEQUENCE</scope>
</reference>
<sequence length="134" mass="14939">MLQMNPLQAAGLYLAIQLILMLVLAYRVVQKRMDGIGLGDGDDITMQRRIRIHGNLTEYAPLFLLGLFALASLGASVVVIHSFGIVFTVARCGHAFNFHNEDGKKPQGRFFGTLFTWLSMLFLALTLLYFVFLG</sequence>
<evidence type="ECO:0008006" key="7">
    <source>
        <dbReference type="Google" id="ProtNLM"/>
    </source>
</evidence>
<dbReference type="AlphaFoldDB" id="A0A3B0SIF4"/>
<dbReference type="SUPFAM" id="SSF161084">
    <property type="entry name" value="MAPEG domain-like"/>
    <property type="match status" value="1"/>
</dbReference>
<feature type="transmembrane region" description="Helical" evidence="5">
    <location>
        <begin position="62"/>
        <end position="89"/>
    </location>
</feature>
<name>A0A3B0SIF4_9ZZZZ</name>
<protein>
    <recommendedName>
        <fullName evidence="7">Glutathione S-transferase</fullName>
    </recommendedName>
</protein>
<dbReference type="InterPro" id="IPR001129">
    <property type="entry name" value="Membr-assoc_MAPEG"/>
</dbReference>
<proteinExistence type="predicted"/>
<keyword evidence="4 5" id="KW-0472">Membrane</keyword>
<comment type="subcellular location">
    <subcellularLocation>
        <location evidence="1">Membrane</location>
    </subcellularLocation>
</comment>
<gene>
    <name evidence="6" type="ORF">MNBD_ALPHA06-601</name>
</gene>
<keyword evidence="3 5" id="KW-1133">Transmembrane helix</keyword>
<evidence type="ECO:0000256" key="4">
    <source>
        <dbReference type="ARBA" id="ARBA00023136"/>
    </source>
</evidence>
<accession>A0A3B0SIF4</accession>
<evidence type="ECO:0000313" key="6">
    <source>
        <dbReference type="EMBL" id="VAW00579.1"/>
    </source>
</evidence>
<evidence type="ECO:0000256" key="1">
    <source>
        <dbReference type="ARBA" id="ARBA00004370"/>
    </source>
</evidence>